<dbReference type="OrthoDB" id="9815602at2"/>
<keyword evidence="1" id="KW-0732">Signal</keyword>
<dbReference type="SUPFAM" id="SSF53850">
    <property type="entry name" value="Periplasmic binding protein-like II"/>
    <property type="match status" value="1"/>
</dbReference>
<dbReference type="Pfam" id="PF09084">
    <property type="entry name" value="NMT1"/>
    <property type="match status" value="1"/>
</dbReference>
<dbReference type="EMBL" id="FOTI01000009">
    <property type="protein sequence ID" value="SFL36737.1"/>
    <property type="molecule type" value="Genomic_DNA"/>
</dbReference>
<dbReference type="RefSeq" id="WP_089860541.1">
    <property type="nucleotide sequence ID" value="NZ_FOTI01000009.1"/>
</dbReference>
<dbReference type="PANTHER" id="PTHR30024">
    <property type="entry name" value="ALIPHATIC SULFONATES-BINDING PROTEIN-RELATED"/>
    <property type="match status" value="1"/>
</dbReference>
<feature type="domain" description="SsuA/THI5-like" evidence="2">
    <location>
        <begin position="65"/>
        <end position="264"/>
    </location>
</feature>
<dbReference type="AlphaFoldDB" id="A0A1I4H527"/>
<reference evidence="3 4" key="1">
    <citation type="submission" date="2016-10" db="EMBL/GenBank/DDBJ databases">
        <authorList>
            <person name="de Groot N.N."/>
        </authorList>
    </citation>
    <scope>NUCLEOTIDE SEQUENCE [LARGE SCALE GENOMIC DNA]</scope>
    <source>
        <strain evidence="3 4">ATCC 51327</strain>
    </source>
</reference>
<dbReference type="PROSITE" id="PS51257">
    <property type="entry name" value="PROKAR_LIPOPROTEIN"/>
    <property type="match status" value="1"/>
</dbReference>
<evidence type="ECO:0000313" key="4">
    <source>
        <dbReference type="Proteomes" id="UP000199006"/>
    </source>
</evidence>
<dbReference type="STRING" id="29563.SAMN02983006_00972"/>
<dbReference type="InterPro" id="IPR015168">
    <property type="entry name" value="SsuA/THI5"/>
</dbReference>
<organism evidence="3 4">
    <name type="scientific">Halanaerobium salsuginis</name>
    <dbReference type="NCBI Taxonomy" id="29563"/>
    <lineage>
        <taxon>Bacteria</taxon>
        <taxon>Bacillati</taxon>
        <taxon>Bacillota</taxon>
        <taxon>Clostridia</taxon>
        <taxon>Halanaerobiales</taxon>
        <taxon>Halanaerobiaceae</taxon>
        <taxon>Halanaerobium</taxon>
    </lineage>
</organism>
<evidence type="ECO:0000259" key="2">
    <source>
        <dbReference type="Pfam" id="PF09084"/>
    </source>
</evidence>
<dbReference type="Gene3D" id="3.40.190.10">
    <property type="entry name" value="Periplasmic binding protein-like II"/>
    <property type="match status" value="2"/>
</dbReference>
<feature type="signal peptide" evidence="1">
    <location>
        <begin position="1"/>
        <end position="23"/>
    </location>
</feature>
<evidence type="ECO:0000256" key="1">
    <source>
        <dbReference type="SAM" id="SignalP"/>
    </source>
</evidence>
<keyword evidence="4" id="KW-1185">Reference proteome</keyword>
<gene>
    <name evidence="3" type="ORF">SAMN02983006_00972</name>
</gene>
<feature type="chain" id="PRO_5011658972" evidence="1">
    <location>
        <begin position="24"/>
        <end position="337"/>
    </location>
</feature>
<accession>A0A1I4H527</accession>
<dbReference type="PANTHER" id="PTHR30024:SF2">
    <property type="entry name" value="ABC TRANSPORTER SUBSTRATE-BINDING PROTEIN"/>
    <property type="match status" value="1"/>
</dbReference>
<protein>
    <submittedName>
        <fullName evidence="3">NitT/TauT family transport system substrate-binding protein</fullName>
    </submittedName>
</protein>
<proteinExistence type="predicted"/>
<sequence>MLKKFLLLLFVLLILLTFTACQANHQSSQQQVGLKKRKLVIAEQYGLAYAPIQLIKVKKMLENAEPGLEIEWKQLSNTAAIREAMLAGRVDIGFMAIPPFLIARDKGMDWQIITGLAHCPLALMSNQSAVNSLADLKPENRIALPQPGSIQHILLTMAAQKEFGQADLFDNQLLTMSHPDAMNALLAGHEVTAHFSSPPYLFKESKIEGIKSILTGQAAFGGDFTFIVGVSKSNFYQENPQLYQVFMQTLQKAVAELSHNPAQAAKNLAAVYDLNQQELLTYLTWPGMKYSQDVQGLKRFADFMTFQGYLTSNNFKVGNLVKTNSIFKIIGETEGND</sequence>
<dbReference type="Proteomes" id="UP000199006">
    <property type="component" value="Unassembled WGS sequence"/>
</dbReference>
<evidence type="ECO:0000313" key="3">
    <source>
        <dbReference type="EMBL" id="SFL36737.1"/>
    </source>
</evidence>
<name>A0A1I4H527_9FIRM</name>